<dbReference type="Pfam" id="PF02469">
    <property type="entry name" value="Fasciclin"/>
    <property type="match status" value="1"/>
</dbReference>
<dbReference type="OMA" id="RWISAHI"/>
<evidence type="ECO:0000313" key="4">
    <source>
        <dbReference type="EMBL" id="SJL07772.1"/>
    </source>
</evidence>
<dbReference type="SUPFAM" id="SSF82153">
    <property type="entry name" value="FAS1 domain"/>
    <property type="match status" value="1"/>
</dbReference>
<dbReference type="STRING" id="47428.A0A284RGA8"/>
<dbReference type="EMBL" id="FUEG01000008">
    <property type="protein sequence ID" value="SJL07772.1"/>
    <property type="molecule type" value="Genomic_DNA"/>
</dbReference>
<proteinExistence type="predicted"/>
<evidence type="ECO:0000259" key="3">
    <source>
        <dbReference type="PROSITE" id="PS50213"/>
    </source>
</evidence>
<feature type="signal peptide" evidence="2">
    <location>
        <begin position="1"/>
        <end position="18"/>
    </location>
</feature>
<dbReference type="PANTHER" id="PTHR28156">
    <property type="entry name" value="FAS1 DOMAIN-CONTAINING PROTEIN YDR262W"/>
    <property type="match status" value="1"/>
</dbReference>
<feature type="chain" id="PRO_5013193623" description="FAS1 domain-containing protein" evidence="2">
    <location>
        <begin position="19"/>
        <end position="183"/>
    </location>
</feature>
<accession>A0A284RGA8</accession>
<dbReference type="AlphaFoldDB" id="A0A284RGA8"/>
<gene>
    <name evidence="4" type="ORF">ARMOST_11122</name>
</gene>
<dbReference type="OrthoDB" id="5551751at2759"/>
<evidence type="ECO:0000313" key="5">
    <source>
        <dbReference type="Proteomes" id="UP000219338"/>
    </source>
</evidence>
<sequence>MRLSVLSFFALPFMSALGEQVPMNSDYTPLTTTKPLLSDLLTIESSASIFYSYARELELSKMLEDENARLTVLVPTNKAVMALARKPHQGPAPIDEGIEITQEQFDKQSRKNVERWVSAHIIPKSPLDLHTSVTYKTLLDGKSVEFEIKGDDQIIINGDTRIKDIKEAGNGVIYLIDGTISVD</sequence>
<dbReference type="InterPro" id="IPR036378">
    <property type="entry name" value="FAS1_dom_sf"/>
</dbReference>
<feature type="domain" description="FAS1" evidence="3">
    <location>
        <begin position="34"/>
        <end position="180"/>
    </location>
</feature>
<evidence type="ECO:0000256" key="1">
    <source>
        <dbReference type="ARBA" id="ARBA00022729"/>
    </source>
</evidence>
<evidence type="ECO:0000256" key="2">
    <source>
        <dbReference type="SAM" id="SignalP"/>
    </source>
</evidence>
<dbReference type="SMART" id="SM00554">
    <property type="entry name" value="FAS1"/>
    <property type="match status" value="1"/>
</dbReference>
<dbReference type="PROSITE" id="PS50213">
    <property type="entry name" value="FAS1"/>
    <property type="match status" value="1"/>
</dbReference>
<dbReference type="Gene3D" id="2.30.180.10">
    <property type="entry name" value="FAS1 domain"/>
    <property type="match status" value="1"/>
</dbReference>
<name>A0A284RGA8_ARMOS</name>
<dbReference type="PANTHER" id="PTHR28156:SF1">
    <property type="entry name" value="FAS1 DOMAIN-CONTAINING PROTEIN YDR262W"/>
    <property type="match status" value="1"/>
</dbReference>
<dbReference type="InterPro" id="IPR040200">
    <property type="entry name" value="Mug57-like"/>
</dbReference>
<keyword evidence="1 2" id="KW-0732">Signal</keyword>
<dbReference type="InterPro" id="IPR000782">
    <property type="entry name" value="FAS1_domain"/>
</dbReference>
<protein>
    <recommendedName>
        <fullName evidence="3">FAS1 domain-containing protein</fullName>
    </recommendedName>
</protein>
<keyword evidence="5" id="KW-1185">Reference proteome</keyword>
<reference evidence="5" key="1">
    <citation type="journal article" date="2017" name="Nat. Ecol. Evol.">
        <title>Genome expansion and lineage-specific genetic innovations in the forest pathogenic fungi Armillaria.</title>
        <authorList>
            <person name="Sipos G."/>
            <person name="Prasanna A.N."/>
            <person name="Walter M.C."/>
            <person name="O'Connor E."/>
            <person name="Balint B."/>
            <person name="Krizsan K."/>
            <person name="Kiss B."/>
            <person name="Hess J."/>
            <person name="Varga T."/>
            <person name="Slot J."/>
            <person name="Riley R."/>
            <person name="Boka B."/>
            <person name="Rigling D."/>
            <person name="Barry K."/>
            <person name="Lee J."/>
            <person name="Mihaltcheva S."/>
            <person name="LaButti K."/>
            <person name="Lipzen A."/>
            <person name="Waldron R."/>
            <person name="Moloney N.M."/>
            <person name="Sperisen C."/>
            <person name="Kredics L."/>
            <person name="Vagvoelgyi C."/>
            <person name="Patrignani A."/>
            <person name="Fitzpatrick D."/>
            <person name="Nagy I."/>
            <person name="Doyle S."/>
            <person name="Anderson J.B."/>
            <person name="Grigoriev I.V."/>
            <person name="Gueldener U."/>
            <person name="Muensterkoetter M."/>
            <person name="Nagy L.G."/>
        </authorList>
    </citation>
    <scope>NUCLEOTIDE SEQUENCE [LARGE SCALE GENOMIC DNA]</scope>
    <source>
        <strain evidence="5">C18/9</strain>
    </source>
</reference>
<organism evidence="4 5">
    <name type="scientific">Armillaria ostoyae</name>
    <name type="common">Armillaria root rot fungus</name>
    <dbReference type="NCBI Taxonomy" id="47428"/>
    <lineage>
        <taxon>Eukaryota</taxon>
        <taxon>Fungi</taxon>
        <taxon>Dikarya</taxon>
        <taxon>Basidiomycota</taxon>
        <taxon>Agaricomycotina</taxon>
        <taxon>Agaricomycetes</taxon>
        <taxon>Agaricomycetidae</taxon>
        <taxon>Agaricales</taxon>
        <taxon>Marasmiineae</taxon>
        <taxon>Physalacriaceae</taxon>
        <taxon>Armillaria</taxon>
    </lineage>
</organism>
<dbReference type="Proteomes" id="UP000219338">
    <property type="component" value="Unassembled WGS sequence"/>
</dbReference>